<dbReference type="Gene3D" id="3.80.10.10">
    <property type="entry name" value="Ribonuclease Inhibitor"/>
    <property type="match status" value="1"/>
</dbReference>
<dbReference type="SUPFAM" id="SSF52047">
    <property type="entry name" value="RNI-like"/>
    <property type="match status" value="1"/>
</dbReference>
<evidence type="ECO:0000313" key="2">
    <source>
        <dbReference type="WBParaSite" id="MCU_004206-RF"/>
    </source>
</evidence>
<dbReference type="Pfam" id="PF13516">
    <property type="entry name" value="LRR_6"/>
    <property type="match status" value="2"/>
</dbReference>
<accession>A0A5K3EZC0</accession>
<dbReference type="InterPro" id="IPR053040">
    <property type="entry name" value="LRR-containing_protein_71"/>
</dbReference>
<proteinExistence type="predicted"/>
<dbReference type="PANTHER" id="PTHR46984">
    <property type="entry name" value="LEUCINE-RICH REPEAT-CONTAINING PROTEIN 71"/>
    <property type="match status" value="1"/>
</dbReference>
<dbReference type="PANTHER" id="PTHR46984:SF1">
    <property type="entry name" value="LEUCINE-RICH REPEAT-CONTAINING PROTEIN 71"/>
    <property type="match status" value="1"/>
</dbReference>
<organism evidence="2">
    <name type="scientific">Mesocestoides corti</name>
    <name type="common">Flatworm</name>
    <dbReference type="NCBI Taxonomy" id="53468"/>
    <lineage>
        <taxon>Eukaryota</taxon>
        <taxon>Metazoa</taxon>
        <taxon>Spiralia</taxon>
        <taxon>Lophotrochozoa</taxon>
        <taxon>Platyhelminthes</taxon>
        <taxon>Cestoda</taxon>
        <taxon>Eucestoda</taxon>
        <taxon>Cyclophyllidea</taxon>
        <taxon>Mesocestoididae</taxon>
        <taxon>Mesocestoides</taxon>
    </lineage>
</organism>
<protein>
    <submittedName>
        <fullName evidence="2">Leucine rich repeat containing 73</fullName>
    </submittedName>
</protein>
<dbReference type="WBParaSite" id="MCU_004206-RF">
    <property type="protein sequence ID" value="MCU_004206-RF"/>
    <property type="gene ID" value="MCU_004206"/>
</dbReference>
<name>A0A5K3EZC0_MESCO</name>
<reference evidence="2" key="1">
    <citation type="submission" date="2019-11" db="UniProtKB">
        <authorList>
            <consortium name="WormBaseParasite"/>
        </authorList>
    </citation>
    <scope>IDENTIFICATION</scope>
</reference>
<dbReference type="InterPro" id="IPR032675">
    <property type="entry name" value="LRR_dom_sf"/>
</dbReference>
<dbReference type="InterPro" id="IPR001611">
    <property type="entry name" value="Leu-rich_rpt"/>
</dbReference>
<feature type="compositionally biased region" description="Basic and acidic residues" evidence="1">
    <location>
        <begin position="1"/>
        <end position="17"/>
    </location>
</feature>
<dbReference type="SMART" id="SM00368">
    <property type="entry name" value="LRR_RI"/>
    <property type="match status" value="3"/>
</dbReference>
<sequence length="306" mass="34773">MLQSKDYPKDNMEHTSEPEVENQSNQNLFLVYGSLNRNFLHKFLQSCILPNRLVFLDISGNRVGDEGACQLAKALRTNRSIKAVCLCSNLITDIGVEALCEVVTAFSLTEKELETRRNLQTQRFLGDAEIIGGMWSRLKIEDEVSTLGFKQVQFTRRGHITKKGLPFEKKKGEKKSCFEQEDTCKSKELSPYQKENFSFKVQTVSSHPLLAHREKIGPFATRIRGNYQVAMINLSRNKITDRGLKLLSEAVSLQTTALSLDRSTCARGLTDILIKSNMFDEDSDSFHGLLLQLRRKDVLLRKPVLK</sequence>
<feature type="region of interest" description="Disordered" evidence="1">
    <location>
        <begin position="1"/>
        <end position="21"/>
    </location>
</feature>
<evidence type="ECO:0000256" key="1">
    <source>
        <dbReference type="SAM" id="MobiDB-lite"/>
    </source>
</evidence>
<dbReference type="AlphaFoldDB" id="A0A5K3EZC0"/>